<feature type="transmembrane region" description="Helical" evidence="6">
    <location>
        <begin position="7"/>
        <end position="31"/>
    </location>
</feature>
<proteinExistence type="predicted"/>
<keyword evidence="4 6" id="KW-1133">Transmembrane helix</keyword>
<comment type="subcellular location">
    <subcellularLocation>
        <location evidence="1">Cell membrane</location>
        <topology evidence="1">Multi-pass membrane protein</topology>
    </subcellularLocation>
</comment>
<dbReference type="PANTHER" id="PTHR30250">
    <property type="entry name" value="PST FAMILY PREDICTED COLANIC ACID TRANSPORTER"/>
    <property type="match status" value="1"/>
</dbReference>
<evidence type="ECO:0000256" key="3">
    <source>
        <dbReference type="ARBA" id="ARBA00022692"/>
    </source>
</evidence>
<keyword evidence="2" id="KW-1003">Cell membrane</keyword>
<dbReference type="Proteomes" id="UP000474296">
    <property type="component" value="Unassembled WGS sequence"/>
</dbReference>
<accession>A0A6M0CSM5</accession>
<evidence type="ECO:0000313" key="8">
    <source>
        <dbReference type="Proteomes" id="UP000474296"/>
    </source>
</evidence>
<feature type="transmembrane region" description="Helical" evidence="6">
    <location>
        <begin position="238"/>
        <end position="258"/>
    </location>
</feature>
<dbReference type="EMBL" id="JAABOQ010000008">
    <property type="protein sequence ID" value="NER18909.1"/>
    <property type="molecule type" value="Genomic_DNA"/>
</dbReference>
<dbReference type="InterPro" id="IPR050833">
    <property type="entry name" value="Poly_Biosynth_Transport"/>
</dbReference>
<name>A0A6M0CSM5_9FLAO</name>
<comment type="caution">
    <text evidence="7">The sequence shown here is derived from an EMBL/GenBank/DDBJ whole genome shotgun (WGS) entry which is preliminary data.</text>
</comment>
<reference evidence="7 8" key="1">
    <citation type="submission" date="2020-01" db="EMBL/GenBank/DDBJ databases">
        <title>Spongiivirga citrea KCTC 32990T.</title>
        <authorList>
            <person name="Wang G."/>
        </authorList>
    </citation>
    <scope>NUCLEOTIDE SEQUENCE [LARGE SCALE GENOMIC DNA]</scope>
    <source>
        <strain evidence="7 8">KCTC 32990</strain>
    </source>
</reference>
<feature type="transmembrane region" description="Helical" evidence="6">
    <location>
        <begin position="337"/>
        <end position="356"/>
    </location>
</feature>
<dbReference type="InterPro" id="IPR002797">
    <property type="entry name" value="Polysacc_synth"/>
</dbReference>
<feature type="transmembrane region" description="Helical" evidence="6">
    <location>
        <begin position="208"/>
        <end position="226"/>
    </location>
</feature>
<dbReference type="PANTHER" id="PTHR30250:SF11">
    <property type="entry name" value="O-ANTIGEN TRANSPORTER-RELATED"/>
    <property type="match status" value="1"/>
</dbReference>
<feature type="transmembrane region" description="Helical" evidence="6">
    <location>
        <begin position="37"/>
        <end position="60"/>
    </location>
</feature>
<protein>
    <submittedName>
        <fullName evidence="7">Oligosaccharide flippase family protein</fullName>
    </submittedName>
</protein>
<sequence>MSYISRFLVPIFEMGAKAISFVVIILLTRIISVEDYGVYSFSIAIASWFTVFADMGVGWYAFNNAVKKDSSLLDLSINSRLFQSLFVLFVIPLLFFGTTNSFLITFLVTFFFLNTGFVKFLQTMFRGLEESRNDIILVSSEPLARLVLMIVLYVFKIEVTLLQVCVGFSLIGLVLTIIFLAINLKKLNFKLFIPPLKDYISLIGKTKYYFLYQFFQVGIGRMDIFFLEKYFDFKQVAYFYSAYNLYNAATLFVLAYITVNLKSLFSKIRFKYFLLFLAVNIILIIVYNNYLKNLYTIIYPKDYELGSSILAIIGLALPFYAGYQLKLFHNNYKNRTLNTVIVFAIAFCLKILIYFVLNASSLYFVAIVFATFEAIIFLLIFGMHKFRKNNENTSS</sequence>
<feature type="transmembrane region" description="Helical" evidence="6">
    <location>
        <begin position="161"/>
        <end position="182"/>
    </location>
</feature>
<evidence type="ECO:0000256" key="1">
    <source>
        <dbReference type="ARBA" id="ARBA00004651"/>
    </source>
</evidence>
<dbReference type="GO" id="GO:0005886">
    <property type="term" value="C:plasma membrane"/>
    <property type="evidence" value="ECO:0007669"/>
    <property type="project" value="UniProtKB-SubCell"/>
</dbReference>
<feature type="transmembrane region" description="Helical" evidence="6">
    <location>
        <begin position="270"/>
        <end position="287"/>
    </location>
</feature>
<evidence type="ECO:0000256" key="2">
    <source>
        <dbReference type="ARBA" id="ARBA00022475"/>
    </source>
</evidence>
<dbReference type="AlphaFoldDB" id="A0A6M0CSM5"/>
<feature type="transmembrane region" description="Helical" evidence="6">
    <location>
        <begin position="81"/>
        <end position="97"/>
    </location>
</feature>
<keyword evidence="8" id="KW-1185">Reference proteome</keyword>
<gene>
    <name evidence="7" type="ORF">GWK10_16970</name>
</gene>
<feature type="transmembrane region" description="Helical" evidence="6">
    <location>
        <begin position="362"/>
        <end position="381"/>
    </location>
</feature>
<keyword evidence="5 6" id="KW-0472">Membrane</keyword>
<organism evidence="7 8">
    <name type="scientific">Spongiivirga citrea</name>
    <dbReference type="NCBI Taxonomy" id="1481457"/>
    <lineage>
        <taxon>Bacteria</taxon>
        <taxon>Pseudomonadati</taxon>
        <taxon>Bacteroidota</taxon>
        <taxon>Flavobacteriia</taxon>
        <taxon>Flavobacteriales</taxon>
        <taxon>Flavobacteriaceae</taxon>
        <taxon>Spongiivirga</taxon>
    </lineage>
</organism>
<evidence type="ECO:0000313" key="7">
    <source>
        <dbReference type="EMBL" id="NER18909.1"/>
    </source>
</evidence>
<feature type="transmembrane region" description="Helical" evidence="6">
    <location>
        <begin position="307"/>
        <end position="325"/>
    </location>
</feature>
<evidence type="ECO:0000256" key="4">
    <source>
        <dbReference type="ARBA" id="ARBA00022989"/>
    </source>
</evidence>
<evidence type="ECO:0000256" key="6">
    <source>
        <dbReference type="SAM" id="Phobius"/>
    </source>
</evidence>
<keyword evidence="3 6" id="KW-0812">Transmembrane</keyword>
<dbReference type="RefSeq" id="WP_164033596.1">
    <property type="nucleotide sequence ID" value="NZ_JAABOQ010000008.1"/>
</dbReference>
<dbReference type="Pfam" id="PF01943">
    <property type="entry name" value="Polysacc_synt"/>
    <property type="match status" value="1"/>
</dbReference>
<evidence type="ECO:0000256" key="5">
    <source>
        <dbReference type="ARBA" id="ARBA00023136"/>
    </source>
</evidence>